<feature type="compositionally biased region" description="Acidic residues" evidence="1">
    <location>
        <begin position="155"/>
        <end position="173"/>
    </location>
</feature>
<accession>A0AAE0BMU5</accession>
<evidence type="ECO:0000256" key="1">
    <source>
        <dbReference type="SAM" id="MobiDB-lite"/>
    </source>
</evidence>
<sequence length="291" mass="33105">MPPRTQNLEKYVGCKLSVPAGACGREWALQEFSDEPEPLLHPLEAEVKSYDPQKPPTKRFTILFKHDGDEHQKAFNFVSEYLIGDPPAESDDEVEAEDPGLDTSLVALVPFQGGGSSQLADAFNGPQTTVTIRARPHKNAKRSSVKERVVRVVEEVSENDMSEDEDDLPDDPEPAAKEGELLLGKYSLNWQEAGVSTCQRVRQHLREHDPKIRWDRVFLIQPTLAETSFLKYFCAFFPIAILPWWCKQVDQAGREKFTQQRRCFILSGDRHFTPGLFFVFIGNFYYMAVNP</sequence>
<evidence type="ECO:0000313" key="3">
    <source>
        <dbReference type="Proteomes" id="UP001190700"/>
    </source>
</evidence>
<organism evidence="2 3">
    <name type="scientific">Cymbomonas tetramitiformis</name>
    <dbReference type="NCBI Taxonomy" id="36881"/>
    <lineage>
        <taxon>Eukaryota</taxon>
        <taxon>Viridiplantae</taxon>
        <taxon>Chlorophyta</taxon>
        <taxon>Pyramimonadophyceae</taxon>
        <taxon>Pyramimonadales</taxon>
        <taxon>Pyramimonadaceae</taxon>
        <taxon>Cymbomonas</taxon>
    </lineage>
</organism>
<comment type="caution">
    <text evidence="2">The sequence shown here is derived from an EMBL/GenBank/DDBJ whole genome shotgun (WGS) entry which is preliminary data.</text>
</comment>
<feature type="region of interest" description="Disordered" evidence="1">
    <location>
        <begin position="155"/>
        <end position="176"/>
    </location>
</feature>
<dbReference type="EMBL" id="LGRX02034172">
    <property type="protein sequence ID" value="KAK3238579.1"/>
    <property type="molecule type" value="Genomic_DNA"/>
</dbReference>
<evidence type="ECO:0000313" key="2">
    <source>
        <dbReference type="EMBL" id="KAK3238579.1"/>
    </source>
</evidence>
<name>A0AAE0BMU5_9CHLO</name>
<dbReference type="AlphaFoldDB" id="A0AAE0BMU5"/>
<dbReference type="Proteomes" id="UP001190700">
    <property type="component" value="Unassembled WGS sequence"/>
</dbReference>
<protein>
    <submittedName>
        <fullName evidence="2">Uncharacterized protein</fullName>
    </submittedName>
</protein>
<keyword evidence="3" id="KW-1185">Reference proteome</keyword>
<gene>
    <name evidence="2" type="ORF">CYMTET_51423</name>
</gene>
<reference evidence="2 3" key="1">
    <citation type="journal article" date="2015" name="Genome Biol. Evol.">
        <title>Comparative Genomics of a Bacterivorous Green Alga Reveals Evolutionary Causalities and Consequences of Phago-Mixotrophic Mode of Nutrition.</title>
        <authorList>
            <person name="Burns J.A."/>
            <person name="Paasch A."/>
            <person name="Narechania A."/>
            <person name="Kim E."/>
        </authorList>
    </citation>
    <scope>NUCLEOTIDE SEQUENCE [LARGE SCALE GENOMIC DNA]</scope>
    <source>
        <strain evidence="2 3">PLY_AMNH</strain>
    </source>
</reference>
<proteinExistence type="predicted"/>